<comment type="pathway">
    <text evidence="1">Amino-sugar metabolism; 1,6-anhydro-N-acetylmuramate degradation.</text>
</comment>
<dbReference type="Proteomes" id="UP000464330">
    <property type="component" value="Chromosome"/>
</dbReference>
<dbReference type="EC" id="2.7.1.170" evidence="1"/>
<dbReference type="GO" id="GO:0006040">
    <property type="term" value="P:amino sugar metabolic process"/>
    <property type="evidence" value="ECO:0007669"/>
    <property type="project" value="InterPro"/>
</dbReference>
<dbReference type="SUPFAM" id="SSF53067">
    <property type="entry name" value="Actin-like ATPase domain"/>
    <property type="match status" value="1"/>
</dbReference>
<dbReference type="UniPathway" id="UPA00343"/>
<dbReference type="GO" id="GO:0097175">
    <property type="term" value="P:1,6-anhydro-N-acetyl-beta-muramic acid catabolic process"/>
    <property type="evidence" value="ECO:0007669"/>
    <property type="project" value="UniProtKB-UniRule"/>
</dbReference>
<dbReference type="GO" id="GO:0016301">
    <property type="term" value="F:kinase activity"/>
    <property type="evidence" value="ECO:0007669"/>
    <property type="project" value="UniProtKB-KW"/>
</dbReference>
<dbReference type="InterPro" id="IPR043129">
    <property type="entry name" value="ATPase_NBD"/>
</dbReference>
<dbReference type="NCBIfam" id="NF007148">
    <property type="entry name" value="PRK09585.3-2"/>
    <property type="match status" value="1"/>
</dbReference>
<comment type="function">
    <text evidence="1">Catalyzes the specific phosphorylation of 1,6-anhydro-N-acetylmuramic acid (anhMurNAc) with the simultaneous cleavage of the 1,6-anhydro ring, generating MurNAc-6-P. Is required for the utilization of anhMurNAc either imported from the medium or derived from its own cell wall murein, and thus plays a role in cell wall recycling.</text>
</comment>
<evidence type="ECO:0000313" key="3">
    <source>
        <dbReference type="Proteomes" id="UP000464330"/>
    </source>
</evidence>
<protein>
    <recommendedName>
        <fullName evidence="1">Anhydro-N-acetylmuramic acid kinase</fullName>
        <ecNumber evidence="1">2.7.1.170</ecNumber>
    </recommendedName>
    <alternativeName>
        <fullName evidence="1">AnhMurNAc kinase</fullName>
    </alternativeName>
</protein>
<organism evidence="2 3">
    <name type="scientific">Paenibacillus larvae subsp. larvae</name>
    <dbReference type="NCBI Taxonomy" id="147375"/>
    <lineage>
        <taxon>Bacteria</taxon>
        <taxon>Bacillati</taxon>
        <taxon>Bacillota</taxon>
        <taxon>Bacilli</taxon>
        <taxon>Bacillales</taxon>
        <taxon>Paenibacillaceae</taxon>
        <taxon>Paenibacillus</taxon>
    </lineage>
</organism>
<dbReference type="GO" id="GO:0016773">
    <property type="term" value="F:phosphotransferase activity, alcohol group as acceptor"/>
    <property type="evidence" value="ECO:0007669"/>
    <property type="project" value="UniProtKB-UniRule"/>
</dbReference>
<keyword evidence="1 2" id="KW-0808">Transferase</keyword>
<sequence>MLDNLRNKAKRIVVGLMSGTSLDGVDAAVVELSGPGLYLEMRLLHYVSVPYEGEVQERIKALCSPDSSDIRSICCANFWVAELLAKAALTAVEQAGYRMEQVDLIGSHGQTVWHQPIPGTEPPWSVASTLQIGDISVLAARTGKPVVGDFRTADMAVGGQGAPLVPFADYICYRDPVKGRILQNIGGIANCTAIAAGAKMEELIAFDTGPGNMVIDQAVFLLSDGVKSYDHAGAWAARGKVEETLLENMLGHPYFAEQPVKTTGRELFGQEYTRFWLQKAEAMGMQQADTLATFTALTVHSIARSYEQFIFPHMDIEEIVVSGGGAHNKTLLAMLKTLLPEQQVLSSDELGIPVDAKEALAFALLADRFVQGKATNVPAATGARRSAVLGKLALP</sequence>
<keyword evidence="1" id="KW-0119">Carbohydrate metabolism</keyword>
<dbReference type="Gene3D" id="3.30.420.40">
    <property type="match status" value="2"/>
</dbReference>
<evidence type="ECO:0000313" key="2">
    <source>
        <dbReference type="EMBL" id="QHZ49574.1"/>
    </source>
</evidence>
<dbReference type="PANTHER" id="PTHR30605:SF0">
    <property type="entry name" value="ANHYDRO-N-ACETYLMURAMIC ACID KINASE"/>
    <property type="match status" value="1"/>
</dbReference>
<keyword evidence="1" id="KW-0067">ATP-binding</keyword>
<evidence type="ECO:0000256" key="1">
    <source>
        <dbReference type="HAMAP-Rule" id="MF_01270"/>
    </source>
</evidence>
<dbReference type="GO" id="GO:0005524">
    <property type="term" value="F:ATP binding"/>
    <property type="evidence" value="ECO:0007669"/>
    <property type="project" value="UniProtKB-UniRule"/>
</dbReference>
<dbReference type="RefSeq" id="WP_024093052.1">
    <property type="nucleotide sequence ID" value="NZ_CP019717.1"/>
</dbReference>
<proteinExistence type="inferred from homology"/>
<feature type="binding site" evidence="1">
    <location>
        <begin position="19"/>
        <end position="26"/>
    </location>
    <ligand>
        <name>ATP</name>
        <dbReference type="ChEBI" id="CHEBI:30616"/>
    </ligand>
</feature>
<dbReference type="UniPathway" id="UPA00544"/>
<dbReference type="InterPro" id="IPR005338">
    <property type="entry name" value="Anhydro_N_Ac-Mur_kinase"/>
</dbReference>
<accession>A0A6C0QLH4</accession>
<reference evidence="2 3" key="1">
    <citation type="journal article" date="2020" name="Int. J. Med. Microbiol.">
        <title>Discovery of Paenibacillus larvae ERIC V: Phenotypic and genomic comparison to genotypes ERIC I-IV reveal different inventories of virulence factors which correlate with epidemiological prevalences of American Foulbrood.</title>
        <authorList>
            <person name="Beims H."/>
            <person name="Bunk B."/>
            <person name="Erler S."/>
            <person name="Mohr K.I."/>
            <person name="Sproer C."/>
            <person name="Pradella S."/>
            <person name="Gunther G."/>
            <person name="Rohde M."/>
            <person name="von der Ohe W."/>
            <person name="Steinert M."/>
        </authorList>
    </citation>
    <scope>NUCLEOTIDE SEQUENCE [LARGE SCALE GENOMIC DNA]</scope>
    <source>
        <strain evidence="2">Eric_V</strain>
    </source>
</reference>
<dbReference type="GO" id="GO:0009254">
    <property type="term" value="P:peptidoglycan turnover"/>
    <property type="evidence" value="ECO:0007669"/>
    <property type="project" value="UniProtKB-UniRule"/>
</dbReference>
<comment type="pathway">
    <text evidence="1">Cell wall biogenesis; peptidoglycan recycling.</text>
</comment>
<keyword evidence="1" id="KW-0547">Nucleotide-binding</keyword>
<dbReference type="HAMAP" id="MF_01270">
    <property type="entry name" value="AnhMurNAc_kinase"/>
    <property type="match status" value="1"/>
</dbReference>
<dbReference type="PANTHER" id="PTHR30605">
    <property type="entry name" value="ANHYDRO-N-ACETYLMURAMIC ACID KINASE"/>
    <property type="match status" value="1"/>
</dbReference>
<gene>
    <name evidence="1 2" type="primary">anmK</name>
    <name evidence="2" type="ORF">ERICV_00371</name>
</gene>
<dbReference type="Pfam" id="PF03702">
    <property type="entry name" value="AnmK"/>
    <property type="match status" value="1"/>
</dbReference>
<dbReference type="CDD" id="cd24050">
    <property type="entry name" value="ASKHA_NBD_ANMK"/>
    <property type="match status" value="1"/>
</dbReference>
<comment type="similarity">
    <text evidence="1">Belongs to the anhydro-N-acetylmuramic acid kinase family.</text>
</comment>
<keyword evidence="1 2" id="KW-0418">Kinase</keyword>
<name>A0A6C0QLH4_9BACL</name>
<dbReference type="EMBL" id="CP019717">
    <property type="protein sequence ID" value="QHZ49574.1"/>
    <property type="molecule type" value="Genomic_DNA"/>
</dbReference>
<comment type="catalytic activity">
    <reaction evidence="1">
        <text>1,6-anhydro-N-acetyl-beta-muramate + ATP + H2O = N-acetyl-D-muramate 6-phosphate + ADP + H(+)</text>
        <dbReference type="Rhea" id="RHEA:24952"/>
        <dbReference type="ChEBI" id="CHEBI:15377"/>
        <dbReference type="ChEBI" id="CHEBI:15378"/>
        <dbReference type="ChEBI" id="CHEBI:30616"/>
        <dbReference type="ChEBI" id="CHEBI:58690"/>
        <dbReference type="ChEBI" id="CHEBI:58722"/>
        <dbReference type="ChEBI" id="CHEBI:456216"/>
        <dbReference type="EC" id="2.7.1.170"/>
    </reaction>
</comment>
<dbReference type="AlphaFoldDB" id="A0A6C0QLH4"/>